<keyword evidence="8 11" id="KW-0460">Magnesium</keyword>
<evidence type="ECO:0000256" key="8">
    <source>
        <dbReference type="ARBA" id="ARBA00022842"/>
    </source>
</evidence>
<feature type="active site" evidence="10">
    <location>
        <position position="173"/>
    </location>
</feature>
<dbReference type="InterPro" id="IPR020847">
    <property type="entry name" value="AP_endonuclease_F1_BS"/>
</dbReference>
<evidence type="ECO:0000256" key="13">
    <source>
        <dbReference type="PROSITE-ProRule" id="PRU01343"/>
    </source>
</evidence>
<dbReference type="PROSITE" id="PS00726">
    <property type="entry name" value="AP_NUCLEASE_F1_1"/>
    <property type="match status" value="1"/>
</dbReference>
<dbReference type="EMBL" id="MU004230">
    <property type="protein sequence ID" value="KAF2674963.1"/>
    <property type="molecule type" value="Genomic_DNA"/>
</dbReference>
<name>A0A6A6UU08_9PEZI</name>
<dbReference type="InterPro" id="IPR010666">
    <property type="entry name" value="Znf_GRF"/>
</dbReference>
<dbReference type="InterPro" id="IPR036691">
    <property type="entry name" value="Endo/exonu/phosph_ase_sf"/>
</dbReference>
<comment type="cofactor">
    <cofactor evidence="1">
        <name>Mn(2+)</name>
        <dbReference type="ChEBI" id="CHEBI:29035"/>
    </cofactor>
</comment>
<keyword evidence="6" id="KW-0378">Hydrolase</keyword>
<dbReference type="GO" id="GO:0003906">
    <property type="term" value="F:DNA-(apurinic or apyrimidinic site) endonuclease activity"/>
    <property type="evidence" value="ECO:0007669"/>
    <property type="project" value="TreeGrafter"/>
</dbReference>
<feature type="compositionally biased region" description="Low complexity" evidence="14">
    <location>
        <begin position="413"/>
        <end position="427"/>
    </location>
</feature>
<sequence length="638" mass="70632">MDEVPAEAKTSITSKENGFRITTWNVNGIRNPFGYQPWRTTRTFPAMFEILGADIVIMQELKIQRKDLKDDMVLLDGWDCFFSLPKHKKGYSGVGIYTRQSTCAPIKAEEGLLGVLFPPGSSTRYCDLPEDQAIGGYPTPLQLIDIDVDPAELDAEGRCVVLEFPAFVLFGVYSPANSNGMRDDFRFGFVKALDARIRNLQASGKRVVLTGDLNISRDDRDSANVKDDLRKMNITRDEYLLAPNRRIFNQLIDGGEVIGERDEGREDSVLVDLCREFFPDRTGMYTHWEQKINARPGNYGSRIDYVLASKSMKDWFSEANIQEGLMGSDHCPVYATIKPIVTLDGIGVTAKEILNPMETSQAELDGQVIAPRPLLPLSGKLLPEFDKRRSIKDMFMRPNASKSFGSTLQTPFSAESAAARRMSSSLSPNKKDDGGSSSGPPANQKAKLSKPMNSPPAKRQKTSHKDTKVASSSQKTLKSFFQSKQPPPEPKVVPTKTESPSKENEPSTPTMSPINSSAKSPAVALEAHSILASSQRSELSFKPPLKSVAGDSAVAEEDNFIDPFTTRTEWTKLFSKRDDPRCEGHDLPCITLQTKVKGPNRGRWFWICPRPVGPSGIKESGTEWRCGTFIWASDAKGG</sequence>
<feature type="active site" description="Proton acceptor" evidence="10">
    <location>
        <position position="330"/>
    </location>
</feature>
<dbReference type="PROSITE" id="PS51999">
    <property type="entry name" value="ZF_GRF"/>
    <property type="match status" value="1"/>
</dbReference>
<comment type="similarity">
    <text evidence="2">Belongs to the DNA repair enzymes AP/ExoA family.</text>
</comment>
<evidence type="ECO:0000256" key="6">
    <source>
        <dbReference type="ARBA" id="ARBA00022801"/>
    </source>
</evidence>
<dbReference type="SUPFAM" id="SSF56219">
    <property type="entry name" value="DNase I-like"/>
    <property type="match status" value="1"/>
</dbReference>
<feature type="binding site" evidence="11">
    <location>
        <position position="212"/>
    </location>
    <ligand>
        <name>Mg(2+)</name>
        <dbReference type="ChEBI" id="CHEBI:18420"/>
        <label>2</label>
    </ligand>
</feature>
<evidence type="ECO:0000256" key="12">
    <source>
        <dbReference type="PIRSR" id="PIRSR604808-3"/>
    </source>
</evidence>
<feature type="region of interest" description="Disordered" evidence="14">
    <location>
        <begin position="399"/>
        <end position="519"/>
    </location>
</feature>
<feature type="binding site" evidence="11">
    <location>
        <position position="214"/>
    </location>
    <ligand>
        <name>Mg(2+)</name>
        <dbReference type="ChEBI" id="CHEBI:18420"/>
        <label>1</label>
    </ligand>
</feature>
<dbReference type="Pfam" id="PF03372">
    <property type="entry name" value="Exo_endo_phos"/>
    <property type="match status" value="1"/>
</dbReference>
<evidence type="ECO:0000256" key="1">
    <source>
        <dbReference type="ARBA" id="ARBA00001936"/>
    </source>
</evidence>
<evidence type="ECO:0000256" key="5">
    <source>
        <dbReference type="ARBA" id="ARBA00022771"/>
    </source>
</evidence>
<comment type="cofactor">
    <cofactor evidence="11">
        <name>Mg(2+)</name>
        <dbReference type="ChEBI" id="CHEBI:18420"/>
    </cofactor>
    <cofactor evidence="11">
        <name>Mn(2+)</name>
        <dbReference type="ChEBI" id="CHEBI:29035"/>
    </cofactor>
    <text evidence="11">Probably binds two magnesium or manganese ions per subunit.</text>
</comment>
<dbReference type="OrthoDB" id="391817at2759"/>
<dbReference type="PROSITE" id="PS00728">
    <property type="entry name" value="AP_NUCLEASE_F1_3"/>
    <property type="match status" value="1"/>
</dbReference>
<dbReference type="PANTHER" id="PTHR22748:SF4">
    <property type="entry name" value="DNA-(APURINIC OR APYRIMIDINIC SITE) ENDONUCLEASE 2"/>
    <property type="match status" value="1"/>
</dbReference>
<dbReference type="GO" id="GO:0005634">
    <property type="term" value="C:nucleus"/>
    <property type="evidence" value="ECO:0007669"/>
    <property type="project" value="TreeGrafter"/>
</dbReference>
<keyword evidence="4 11" id="KW-0479">Metal-binding</keyword>
<evidence type="ECO:0000313" key="17">
    <source>
        <dbReference type="Proteomes" id="UP000799302"/>
    </source>
</evidence>
<dbReference type="Gene3D" id="3.60.10.10">
    <property type="entry name" value="Endonuclease/exonuclease/phosphatase"/>
    <property type="match status" value="1"/>
</dbReference>
<evidence type="ECO:0000256" key="3">
    <source>
        <dbReference type="ARBA" id="ARBA00013541"/>
    </source>
</evidence>
<dbReference type="GO" id="GO:0016829">
    <property type="term" value="F:lyase activity"/>
    <property type="evidence" value="ECO:0007669"/>
    <property type="project" value="UniProtKB-KW"/>
</dbReference>
<feature type="domain" description="GRF-type" evidence="15">
    <location>
        <begin position="582"/>
        <end position="635"/>
    </location>
</feature>
<feature type="site" description="Important for catalytic activity" evidence="12">
    <location>
        <position position="304"/>
    </location>
</feature>
<dbReference type="GO" id="GO:0008081">
    <property type="term" value="F:phosphoric diester hydrolase activity"/>
    <property type="evidence" value="ECO:0007669"/>
    <property type="project" value="TreeGrafter"/>
</dbReference>
<feature type="site" description="Interaction with DNA substrate" evidence="12">
    <location>
        <position position="330"/>
    </location>
</feature>
<dbReference type="Proteomes" id="UP000799302">
    <property type="component" value="Unassembled WGS sequence"/>
</dbReference>
<dbReference type="PANTHER" id="PTHR22748">
    <property type="entry name" value="AP ENDONUCLEASE"/>
    <property type="match status" value="1"/>
</dbReference>
<evidence type="ECO:0000256" key="14">
    <source>
        <dbReference type="SAM" id="MobiDB-lite"/>
    </source>
</evidence>
<evidence type="ECO:0000256" key="9">
    <source>
        <dbReference type="ARBA" id="ARBA00023242"/>
    </source>
</evidence>
<dbReference type="FunFam" id="3.60.10.10:FF:000079">
    <property type="entry name" value="DNA-(apurinic or apyrimidinic site) lyase"/>
    <property type="match status" value="1"/>
</dbReference>
<evidence type="ECO:0000256" key="2">
    <source>
        <dbReference type="ARBA" id="ARBA00007092"/>
    </source>
</evidence>
<keyword evidence="17" id="KW-1185">Reference proteome</keyword>
<feature type="compositionally biased region" description="Polar residues" evidence="14">
    <location>
        <begin position="506"/>
        <end position="519"/>
    </location>
</feature>
<evidence type="ECO:0000259" key="15">
    <source>
        <dbReference type="PROSITE" id="PS51999"/>
    </source>
</evidence>
<keyword evidence="7" id="KW-0862">Zinc</keyword>
<accession>A0A6A6UU08</accession>
<evidence type="ECO:0000256" key="11">
    <source>
        <dbReference type="PIRSR" id="PIRSR604808-2"/>
    </source>
</evidence>
<feature type="binding site" evidence="11">
    <location>
        <position position="60"/>
    </location>
    <ligand>
        <name>Mg(2+)</name>
        <dbReference type="ChEBI" id="CHEBI:18420"/>
        <label>1</label>
    </ligand>
</feature>
<dbReference type="GO" id="GO:0003677">
    <property type="term" value="F:DNA binding"/>
    <property type="evidence" value="ECO:0007669"/>
    <property type="project" value="InterPro"/>
</dbReference>
<dbReference type="GO" id="GO:0008311">
    <property type="term" value="F:double-stranded DNA 3'-5' DNA exonuclease activity"/>
    <property type="evidence" value="ECO:0007669"/>
    <property type="project" value="TreeGrafter"/>
</dbReference>
<protein>
    <recommendedName>
        <fullName evidence="3">DNA-(apurinic or apyrimidinic site) endonuclease 2</fullName>
    </recommendedName>
</protein>
<reference evidence="16" key="1">
    <citation type="journal article" date="2020" name="Stud. Mycol.">
        <title>101 Dothideomycetes genomes: a test case for predicting lifestyles and emergence of pathogens.</title>
        <authorList>
            <person name="Haridas S."/>
            <person name="Albert R."/>
            <person name="Binder M."/>
            <person name="Bloem J."/>
            <person name="Labutti K."/>
            <person name="Salamov A."/>
            <person name="Andreopoulos B."/>
            <person name="Baker S."/>
            <person name="Barry K."/>
            <person name="Bills G."/>
            <person name="Bluhm B."/>
            <person name="Cannon C."/>
            <person name="Castanera R."/>
            <person name="Culley D."/>
            <person name="Daum C."/>
            <person name="Ezra D."/>
            <person name="Gonzalez J."/>
            <person name="Henrissat B."/>
            <person name="Kuo A."/>
            <person name="Liang C."/>
            <person name="Lipzen A."/>
            <person name="Lutzoni F."/>
            <person name="Magnuson J."/>
            <person name="Mondo S."/>
            <person name="Nolan M."/>
            <person name="Ohm R."/>
            <person name="Pangilinan J."/>
            <person name="Park H.-J."/>
            <person name="Ramirez L."/>
            <person name="Alfaro M."/>
            <person name="Sun H."/>
            <person name="Tritt A."/>
            <person name="Yoshinaga Y."/>
            <person name="Zwiers L.-H."/>
            <person name="Turgeon B."/>
            <person name="Goodwin S."/>
            <person name="Spatafora J."/>
            <person name="Crous P."/>
            <person name="Grigoriev I."/>
        </authorList>
    </citation>
    <scope>NUCLEOTIDE SEQUENCE</scope>
    <source>
        <strain evidence="16">CBS 115976</strain>
    </source>
</reference>
<organism evidence="16 17">
    <name type="scientific">Microthyrium microscopicum</name>
    <dbReference type="NCBI Taxonomy" id="703497"/>
    <lineage>
        <taxon>Eukaryota</taxon>
        <taxon>Fungi</taxon>
        <taxon>Dikarya</taxon>
        <taxon>Ascomycota</taxon>
        <taxon>Pezizomycotina</taxon>
        <taxon>Dothideomycetes</taxon>
        <taxon>Dothideomycetes incertae sedis</taxon>
        <taxon>Microthyriales</taxon>
        <taxon>Microthyriaceae</taxon>
        <taxon>Microthyrium</taxon>
    </lineage>
</organism>
<dbReference type="AlphaFoldDB" id="A0A6A6UU08"/>
<feature type="binding site" evidence="11">
    <location>
        <position position="330"/>
    </location>
    <ligand>
        <name>Mg(2+)</name>
        <dbReference type="ChEBI" id="CHEBI:18420"/>
        <label>1</label>
    </ligand>
</feature>
<evidence type="ECO:0000256" key="10">
    <source>
        <dbReference type="PIRSR" id="PIRSR604808-1"/>
    </source>
</evidence>
<dbReference type="InterPro" id="IPR004808">
    <property type="entry name" value="AP_endonuc_1"/>
</dbReference>
<keyword evidence="16" id="KW-0456">Lyase</keyword>
<feature type="binding site" evidence="11">
    <location>
        <position position="329"/>
    </location>
    <ligand>
        <name>Mg(2+)</name>
        <dbReference type="ChEBI" id="CHEBI:18420"/>
        <label>1</label>
    </ligand>
</feature>
<dbReference type="GO" id="GO:0008270">
    <property type="term" value="F:zinc ion binding"/>
    <property type="evidence" value="ECO:0007669"/>
    <property type="project" value="UniProtKB-KW"/>
</dbReference>
<feature type="compositionally biased region" description="Polar residues" evidence="14">
    <location>
        <begin position="469"/>
        <end position="484"/>
    </location>
</feature>
<dbReference type="InterPro" id="IPR020848">
    <property type="entry name" value="AP_endonuclease_F1_CS"/>
</dbReference>
<keyword evidence="5 13" id="KW-0863">Zinc-finger</keyword>
<dbReference type="GO" id="GO:0006284">
    <property type="term" value="P:base-excision repair"/>
    <property type="evidence" value="ECO:0007669"/>
    <property type="project" value="TreeGrafter"/>
</dbReference>
<keyword evidence="11" id="KW-0464">Manganese</keyword>
<proteinExistence type="inferred from homology"/>
<feature type="binding site" evidence="11">
    <location>
        <position position="25"/>
    </location>
    <ligand>
        <name>Mg(2+)</name>
        <dbReference type="ChEBI" id="CHEBI:18420"/>
        <label>1</label>
    </ligand>
</feature>
<evidence type="ECO:0000256" key="4">
    <source>
        <dbReference type="ARBA" id="ARBA00022723"/>
    </source>
</evidence>
<evidence type="ECO:0000256" key="7">
    <source>
        <dbReference type="ARBA" id="ARBA00022833"/>
    </source>
</evidence>
<gene>
    <name evidence="16" type="ORF">BT63DRAFT_365997</name>
</gene>
<evidence type="ECO:0000313" key="16">
    <source>
        <dbReference type="EMBL" id="KAF2674963.1"/>
    </source>
</evidence>
<keyword evidence="9" id="KW-0539">Nucleus</keyword>
<feature type="site" description="Transition state stabilizer" evidence="12">
    <location>
        <position position="214"/>
    </location>
</feature>
<feature type="compositionally biased region" description="Polar residues" evidence="14">
    <location>
        <begin position="400"/>
        <end position="412"/>
    </location>
</feature>
<dbReference type="InterPro" id="IPR005135">
    <property type="entry name" value="Endo/exonuclease/phosphatase"/>
</dbReference>
<dbReference type="CDD" id="cd09088">
    <property type="entry name" value="Ape2-like_AP-endo"/>
    <property type="match status" value="1"/>
</dbReference>
<dbReference type="PROSITE" id="PS51435">
    <property type="entry name" value="AP_NUCLEASE_F1_4"/>
    <property type="match status" value="1"/>
</dbReference>
<feature type="active site" description="Proton donor/acceptor" evidence="10">
    <location>
        <position position="212"/>
    </location>
</feature>